<feature type="non-terminal residue" evidence="1">
    <location>
        <position position="1"/>
    </location>
</feature>
<reference evidence="1" key="1">
    <citation type="submission" date="2018-05" db="EMBL/GenBank/DDBJ databases">
        <authorList>
            <person name="Lanie J.A."/>
            <person name="Ng W.-L."/>
            <person name="Kazmierczak K.M."/>
            <person name="Andrzejewski T.M."/>
            <person name="Davidsen T.M."/>
            <person name="Wayne K.J."/>
            <person name="Tettelin H."/>
            <person name="Glass J.I."/>
            <person name="Rusch D."/>
            <person name="Podicherti R."/>
            <person name="Tsui H.-C.T."/>
            <person name="Winkler M.E."/>
        </authorList>
    </citation>
    <scope>NUCLEOTIDE SEQUENCE</scope>
</reference>
<gene>
    <name evidence="1" type="ORF">METZ01_LOCUS189498</name>
</gene>
<feature type="non-terminal residue" evidence="1">
    <location>
        <position position="71"/>
    </location>
</feature>
<sequence length="71" mass="8490">VVTLQKRPPIFLGYRGKFQRSLWLILLMNINSEKKEARQYWKVKRNDFYLGPNDSLKTDLINNFFELVGEV</sequence>
<dbReference type="AlphaFoldDB" id="A0A382DF81"/>
<protein>
    <submittedName>
        <fullName evidence="1">Uncharacterized protein</fullName>
    </submittedName>
</protein>
<dbReference type="EMBL" id="UINC01038923">
    <property type="protein sequence ID" value="SVB36644.1"/>
    <property type="molecule type" value="Genomic_DNA"/>
</dbReference>
<name>A0A382DF81_9ZZZZ</name>
<evidence type="ECO:0000313" key="1">
    <source>
        <dbReference type="EMBL" id="SVB36644.1"/>
    </source>
</evidence>
<accession>A0A382DF81</accession>
<proteinExistence type="predicted"/>
<organism evidence="1">
    <name type="scientific">marine metagenome</name>
    <dbReference type="NCBI Taxonomy" id="408172"/>
    <lineage>
        <taxon>unclassified sequences</taxon>
        <taxon>metagenomes</taxon>
        <taxon>ecological metagenomes</taxon>
    </lineage>
</organism>